<dbReference type="Proteomes" id="UP000575898">
    <property type="component" value="Unassembled WGS sequence"/>
</dbReference>
<dbReference type="Gene3D" id="3.40.50.300">
    <property type="entry name" value="P-loop containing nucleotide triphosphate hydrolases"/>
    <property type="match status" value="2"/>
</dbReference>
<keyword evidence="8" id="KW-1185">Reference proteome</keyword>
<comment type="caution">
    <text evidence="7">The sequence shown here is derived from an EMBL/GenBank/DDBJ whole genome shotgun (WGS) entry which is preliminary data.</text>
</comment>
<dbReference type="InterPro" id="IPR003593">
    <property type="entry name" value="AAA+_ATPase"/>
</dbReference>
<evidence type="ECO:0000256" key="2">
    <source>
        <dbReference type="ARBA" id="ARBA00022801"/>
    </source>
</evidence>
<evidence type="ECO:0000313" key="7">
    <source>
        <dbReference type="EMBL" id="MBB5018771.1"/>
    </source>
</evidence>
<name>A0A840MUC2_9PROT</name>
<dbReference type="CDD" id="cd18791">
    <property type="entry name" value="SF2_C_RHA"/>
    <property type="match status" value="1"/>
</dbReference>
<dbReference type="Pfam" id="PF00270">
    <property type="entry name" value="DEAD"/>
    <property type="match status" value="1"/>
</dbReference>
<dbReference type="InterPro" id="IPR014001">
    <property type="entry name" value="Helicase_ATP-bd"/>
</dbReference>
<dbReference type="GO" id="GO:0005524">
    <property type="term" value="F:ATP binding"/>
    <property type="evidence" value="ECO:0007669"/>
    <property type="project" value="UniProtKB-KW"/>
</dbReference>
<dbReference type="FunFam" id="3.40.50.300:FF:000575">
    <property type="entry name" value="ATP-dependent helicase hrpA"/>
    <property type="match status" value="1"/>
</dbReference>
<gene>
    <name evidence="7" type="ORF">HNQ59_002064</name>
</gene>
<dbReference type="CDD" id="cd17989">
    <property type="entry name" value="DEXHc_HrpA"/>
    <property type="match status" value="1"/>
</dbReference>
<sequence length="436" mass="48966">MHAALRPLYQRLSQSCLIDRQPIKRRLRQLEERLKQGKPSDKALADIESMLTQSATRLAARLAALPKPTFDTALPVNQRREVLSEAIAKHQVVIVCGETGSGKTTQLPKICLDLGRGAAGLIGHTQPRRIAARSVAARLAQELNSPLGEVVGYKVRFNDKISERNHVKLMTDGILLAESQGDRYLNAYDTIIIDEAHERSLNIDFLLGFLKQLLPKRPDLKVIVTSATIDAERFSRHFNGAPVIEVSGRTYPVEVRYRPLQTKDEDDREEDMEEAIVDAVDELMREGQGDILVFLPGEREIRDTAEHLRKHQLRGVEILPLFARLSIEDQQRVFRPSGQRRVVLATNVAETSLTVPGIRYVIDTGLARVNRYSARAKVTQLQIEKISQASARQRAGRCGRVAEGICVRLYDEADFNARPSPTRKSCAPRWPTSFYG</sequence>
<dbReference type="GO" id="GO:0016787">
    <property type="term" value="F:hydrolase activity"/>
    <property type="evidence" value="ECO:0007669"/>
    <property type="project" value="UniProtKB-KW"/>
</dbReference>
<keyword evidence="1" id="KW-0547">Nucleotide-binding</keyword>
<evidence type="ECO:0000259" key="5">
    <source>
        <dbReference type="PROSITE" id="PS51192"/>
    </source>
</evidence>
<organism evidence="7 8">
    <name type="scientific">Chitinivorax tropicus</name>
    <dbReference type="NCBI Taxonomy" id="714531"/>
    <lineage>
        <taxon>Bacteria</taxon>
        <taxon>Pseudomonadati</taxon>
        <taxon>Pseudomonadota</taxon>
        <taxon>Betaproteobacteria</taxon>
        <taxon>Chitinivorax</taxon>
    </lineage>
</organism>
<dbReference type="EMBL" id="JACHHY010000011">
    <property type="protein sequence ID" value="MBB5018771.1"/>
    <property type="molecule type" value="Genomic_DNA"/>
</dbReference>
<proteinExistence type="predicted"/>
<evidence type="ECO:0000259" key="6">
    <source>
        <dbReference type="PROSITE" id="PS51194"/>
    </source>
</evidence>
<evidence type="ECO:0000256" key="4">
    <source>
        <dbReference type="ARBA" id="ARBA00022840"/>
    </source>
</evidence>
<evidence type="ECO:0000313" key="8">
    <source>
        <dbReference type="Proteomes" id="UP000575898"/>
    </source>
</evidence>
<dbReference type="PANTHER" id="PTHR18934:SF99">
    <property type="entry name" value="ATP-DEPENDENT RNA HELICASE DHX37-RELATED"/>
    <property type="match status" value="1"/>
</dbReference>
<dbReference type="InterPro" id="IPR011545">
    <property type="entry name" value="DEAD/DEAH_box_helicase_dom"/>
</dbReference>
<reference evidence="7 8" key="1">
    <citation type="submission" date="2020-08" db="EMBL/GenBank/DDBJ databases">
        <title>Genomic Encyclopedia of Type Strains, Phase IV (KMG-IV): sequencing the most valuable type-strain genomes for metagenomic binning, comparative biology and taxonomic classification.</title>
        <authorList>
            <person name="Goeker M."/>
        </authorList>
    </citation>
    <scope>NUCLEOTIDE SEQUENCE [LARGE SCALE GENOMIC DNA]</scope>
    <source>
        <strain evidence="7 8">DSM 27165</strain>
    </source>
</reference>
<keyword evidence="3 7" id="KW-0347">Helicase</keyword>
<dbReference type="AlphaFoldDB" id="A0A840MUC2"/>
<dbReference type="GO" id="GO:0004386">
    <property type="term" value="F:helicase activity"/>
    <property type="evidence" value="ECO:0007669"/>
    <property type="project" value="UniProtKB-KW"/>
</dbReference>
<feature type="domain" description="Helicase C-terminal" evidence="6">
    <location>
        <begin position="271"/>
        <end position="436"/>
    </location>
</feature>
<dbReference type="SUPFAM" id="SSF52540">
    <property type="entry name" value="P-loop containing nucleoside triphosphate hydrolases"/>
    <property type="match status" value="1"/>
</dbReference>
<protein>
    <submittedName>
        <fullName evidence="7">RNA helicase HrpA</fullName>
    </submittedName>
</protein>
<dbReference type="PROSITE" id="PS51192">
    <property type="entry name" value="HELICASE_ATP_BIND_1"/>
    <property type="match status" value="1"/>
</dbReference>
<dbReference type="SMART" id="SM00487">
    <property type="entry name" value="DEXDc"/>
    <property type="match status" value="1"/>
</dbReference>
<dbReference type="GO" id="GO:0003723">
    <property type="term" value="F:RNA binding"/>
    <property type="evidence" value="ECO:0007669"/>
    <property type="project" value="TreeGrafter"/>
</dbReference>
<dbReference type="Pfam" id="PF00271">
    <property type="entry name" value="Helicase_C"/>
    <property type="match status" value="1"/>
</dbReference>
<dbReference type="FunFam" id="3.40.50.300:FF:000439">
    <property type="entry name" value="ATP-dependent RNA helicase HrpA"/>
    <property type="match status" value="1"/>
</dbReference>
<dbReference type="InterPro" id="IPR027417">
    <property type="entry name" value="P-loop_NTPase"/>
</dbReference>
<dbReference type="SMART" id="SM00382">
    <property type="entry name" value="AAA"/>
    <property type="match status" value="1"/>
</dbReference>
<accession>A0A840MUC2</accession>
<evidence type="ECO:0000256" key="1">
    <source>
        <dbReference type="ARBA" id="ARBA00022741"/>
    </source>
</evidence>
<dbReference type="InterPro" id="IPR001650">
    <property type="entry name" value="Helicase_C-like"/>
</dbReference>
<keyword evidence="4" id="KW-0067">ATP-binding</keyword>
<dbReference type="PANTHER" id="PTHR18934">
    <property type="entry name" value="ATP-DEPENDENT RNA HELICASE"/>
    <property type="match status" value="1"/>
</dbReference>
<feature type="domain" description="Helicase ATP-binding" evidence="5">
    <location>
        <begin position="84"/>
        <end position="247"/>
    </location>
</feature>
<dbReference type="PROSITE" id="PS51194">
    <property type="entry name" value="HELICASE_CTER"/>
    <property type="match status" value="1"/>
</dbReference>
<keyword evidence="2" id="KW-0378">Hydrolase</keyword>
<evidence type="ECO:0000256" key="3">
    <source>
        <dbReference type="ARBA" id="ARBA00022806"/>
    </source>
</evidence>
<dbReference type="SMART" id="SM00490">
    <property type="entry name" value="HELICc"/>
    <property type="match status" value="1"/>
</dbReference>